<dbReference type="InterPro" id="IPR039731">
    <property type="entry name" value="Rce1"/>
</dbReference>
<comment type="subcellular location">
    <subcellularLocation>
        <location evidence="1">Endoplasmic reticulum membrane</location>
        <topology evidence="1">Multi-pass membrane protein</topology>
    </subcellularLocation>
</comment>
<comment type="caution">
    <text evidence="14">The sequence shown here is derived from an EMBL/GenBank/DDBJ whole genome shotgun (WGS) entry which is preliminary data.</text>
</comment>
<gene>
    <name evidence="14" type="ORF">DASB73_010550</name>
</gene>
<evidence type="ECO:0000256" key="1">
    <source>
        <dbReference type="ARBA" id="ARBA00004477"/>
    </source>
</evidence>
<feature type="transmembrane region" description="Helical" evidence="11">
    <location>
        <begin position="225"/>
        <end position="242"/>
    </location>
</feature>
<reference evidence="14 15" key="1">
    <citation type="journal article" date="2023" name="Elife">
        <title>Identification of key yeast species and microbe-microbe interactions impacting larval growth of Drosophila in the wild.</title>
        <authorList>
            <person name="Mure A."/>
            <person name="Sugiura Y."/>
            <person name="Maeda R."/>
            <person name="Honda K."/>
            <person name="Sakurai N."/>
            <person name="Takahashi Y."/>
            <person name="Watada M."/>
            <person name="Katoh T."/>
            <person name="Gotoh A."/>
            <person name="Gotoh Y."/>
            <person name="Taniguchi I."/>
            <person name="Nakamura K."/>
            <person name="Hayashi T."/>
            <person name="Katayama T."/>
            <person name="Uemura T."/>
            <person name="Hattori Y."/>
        </authorList>
    </citation>
    <scope>NUCLEOTIDE SEQUENCE [LARGE SCALE GENOMIC DNA]</scope>
    <source>
        <strain evidence="14 15">SB-73</strain>
    </source>
</reference>
<evidence type="ECO:0000256" key="10">
    <source>
        <dbReference type="ARBA" id="ARBA00049729"/>
    </source>
</evidence>
<keyword evidence="12" id="KW-0732">Signal</keyword>
<evidence type="ECO:0000256" key="3">
    <source>
        <dbReference type="ARBA" id="ARBA00022670"/>
    </source>
</evidence>
<dbReference type="Proteomes" id="UP001362899">
    <property type="component" value="Unassembled WGS sequence"/>
</dbReference>
<evidence type="ECO:0000256" key="5">
    <source>
        <dbReference type="ARBA" id="ARBA00022801"/>
    </source>
</evidence>
<dbReference type="InterPro" id="IPR003675">
    <property type="entry name" value="Rce1/LyrA-like_dom"/>
</dbReference>
<dbReference type="GO" id="GO:0005789">
    <property type="term" value="C:endoplasmic reticulum membrane"/>
    <property type="evidence" value="ECO:0007669"/>
    <property type="project" value="UniProtKB-SubCell"/>
</dbReference>
<dbReference type="EC" id="3.4.26.1" evidence="10"/>
<dbReference type="Pfam" id="PF02517">
    <property type="entry name" value="Rce1-like"/>
    <property type="match status" value="1"/>
</dbReference>
<evidence type="ECO:0000313" key="15">
    <source>
        <dbReference type="Proteomes" id="UP001362899"/>
    </source>
</evidence>
<feature type="transmembrane region" description="Helical" evidence="11">
    <location>
        <begin position="36"/>
        <end position="54"/>
    </location>
</feature>
<evidence type="ECO:0000256" key="4">
    <source>
        <dbReference type="ARBA" id="ARBA00022692"/>
    </source>
</evidence>
<dbReference type="GO" id="GO:0004222">
    <property type="term" value="F:metalloendopeptidase activity"/>
    <property type="evidence" value="ECO:0007669"/>
    <property type="project" value="InterPro"/>
</dbReference>
<keyword evidence="6" id="KW-0256">Endoplasmic reticulum</keyword>
<protein>
    <recommendedName>
        <fullName evidence="10">intramembrane prenyl-peptidase Rce1</fullName>
        <ecNumber evidence="10">3.4.26.1</ecNumber>
    </recommendedName>
</protein>
<keyword evidence="3" id="KW-0645">Protease</keyword>
<keyword evidence="5" id="KW-0378">Hydrolase</keyword>
<keyword evidence="7 11" id="KW-1133">Transmembrane helix</keyword>
<dbReference type="AlphaFoldDB" id="A0AAV5RG86"/>
<dbReference type="EMBL" id="BTGC01000003">
    <property type="protein sequence ID" value="GMM50097.1"/>
    <property type="molecule type" value="Genomic_DNA"/>
</dbReference>
<keyword evidence="8 11" id="KW-0472">Membrane</keyword>
<evidence type="ECO:0000256" key="7">
    <source>
        <dbReference type="ARBA" id="ARBA00022989"/>
    </source>
</evidence>
<dbReference type="PANTHER" id="PTHR13046:SF0">
    <property type="entry name" value="CAAX PRENYL PROTEASE 2"/>
    <property type="match status" value="1"/>
</dbReference>
<evidence type="ECO:0000256" key="12">
    <source>
        <dbReference type="SAM" id="SignalP"/>
    </source>
</evidence>
<evidence type="ECO:0000256" key="6">
    <source>
        <dbReference type="ARBA" id="ARBA00022824"/>
    </source>
</evidence>
<evidence type="ECO:0000313" key="14">
    <source>
        <dbReference type="EMBL" id="GMM50097.1"/>
    </source>
</evidence>
<accession>A0AAV5RG86</accession>
<name>A0AAV5RG86_STABA</name>
<keyword evidence="15" id="KW-1185">Reference proteome</keyword>
<evidence type="ECO:0000256" key="11">
    <source>
        <dbReference type="SAM" id="Phobius"/>
    </source>
</evidence>
<evidence type="ECO:0000256" key="2">
    <source>
        <dbReference type="ARBA" id="ARBA00006897"/>
    </source>
</evidence>
<keyword evidence="4 11" id="KW-0812">Transmembrane</keyword>
<comment type="similarity">
    <text evidence="2">Belongs to the peptidase U48 family.</text>
</comment>
<evidence type="ECO:0000259" key="13">
    <source>
        <dbReference type="Pfam" id="PF02517"/>
    </source>
</evidence>
<evidence type="ECO:0000256" key="8">
    <source>
        <dbReference type="ARBA" id="ARBA00023136"/>
    </source>
</evidence>
<evidence type="ECO:0000256" key="9">
    <source>
        <dbReference type="ARBA" id="ARBA00047280"/>
    </source>
</evidence>
<feature type="chain" id="PRO_5043439508" description="intramembrane prenyl-peptidase Rce1" evidence="12">
    <location>
        <begin position="21"/>
        <end position="244"/>
    </location>
</feature>
<comment type="catalytic activity">
    <reaction evidence="9">
        <text>Hydrolyzes the peptide bond -P2-(S-farnesyl or geranylgeranyl)C-P1'-P2'-P3'-COOH where P1' and P2' are amino acids with aliphatic sidechains and P3' is any C-terminal residue.</text>
        <dbReference type="EC" id="3.4.26.1"/>
    </reaction>
</comment>
<dbReference type="PANTHER" id="PTHR13046">
    <property type="entry name" value="PROTEASE U48 CAAX PRENYL PROTEASE RCE1"/>
    <property type="match status" value="1"/>
</dbReference>
<dbReference type="GO" id="GO:0071586">
    <property type="term" value="P:CAAX-box protein processing"/>
    <property type="evidence" value="ECO:0007669"/>
    <property type="project" value="InterPro"/>
</dbReference>
<feature type="domain" description="CAAX prenyl protease 2/Lysostaphin resistance protein A-like" evidence="13">
    <location>
        <begin position="108"/>
        <end position="216"/>
    </location>
</feature>
<feature type="signal peptide" evidence="12">
    <location>
        <begin position="1"/>
        <end position="20"/>
    </location>
</feature>
<sequence>MNGRLLSLLAAWAFVGSVYILPGGRKERDSNNAIIQRVIGVAVMTAASFSNFCYRKEQWSVISFSAIKDTLVQIVLISLLYSAQFIYEGLTLRFSLKPLEGNTKVTWNQRLQALRDYVVGPICEEIVFRGAIHDIYAEDGIENKFVRENFLYFAPAHFHHGLMSHFTEDTPFKQAMLSSFRQFIITGLFATYTSFIFSRTQSIYPCIAAHMICNFFGPPKVTSKLSLYMNIACLVLFITIIVHL</sequence>
<proteinExistence type="inferred from homology"/>
<organism evidence="14 15">
    <name type="scientific">Starmerella bacillaris</name>
    <name type="common">Yeast</name>
    <name type="synonym">Candida zemplinina</name>
    <dbReference type="NCBI Taxonomy" id="1247836"/>
    <lineage>
        <taxon>Eukaryota</taxon>
        <taxon>Fungi</taxon>
        <taxon>Dikarya</taxon>
        <taxon>Ascomycota</taxon>
        <taxon>Saccharomycotina</taxon>
        <taxon>Dipodascomycetes</taxon>
        <taxon>Dipodascales</taxon>
        <taxon>Trichomonascaceae</taxon>
        <taxon>Starmerella</taxon>
    </lineage>
</organism>